<dbReference type="InterPro" id="IPR046450">
    <property type="entry name" value="PA_dom_sf"/>
</dbReference>
<keyword evidence="6" id="KW-1185">Reference proteome</keyword>
<proteinExistence type="predicted"/>
<dbReference type="EMBL" id="RHHR01000010">
    <property type="protein sequence ID" value="RNB75498.1"/>
    <property type="molecule type" value="Genomic_DNA"/>
</dbReference>
<feature type="signal peptide" evidence="2">
    <location>
        <begin position="1"/>
        <end position="26"/>
    </location>
</feature>
<protein>
    <submittedName>
        <fullName evidence="5">M28 family peptidase</fullName>
    </submittedName>
</protein>
<feature type="compositionally biased region" description="Basic and acidic residues" evidence="1">
    <location>
        <begin position="430"/>
        <end position="441"/>
    </location>
</feature>
<dbReference type="RefSeq" id="WP_122908458.1">
    <property type="nucleotide sequence ID" value="NZ_CBCSBE010000001.1"/>
</dbReference>
<evidence type="ECO:0000259" key="3">
    <source>
        <dbReference type="Pfam" id="PF02225"/>
    </source>
</evidence>
<feature type="chain" id="PRO_5038470611" evidence="2">
    <location>
        <begin position="27"/>
        <end position="447"/>
    </location>
</feature>
<evidence type="ECO:0000313" key="6">
    <source>
        <dbReference type="Proteomes" id="UP000282028"/>
    </source>
</evidence>
<dbReference type="PANTHER" id="PTHR10404">
    <property type="entry name" value="N-ACETYLATED-ALPHA-LINKED ACIDIC DIPEPTIDASE"/>
    <property type="match status" value="1"/>
</dbReference>
<feature type="domain" description="Peptidase M28" evidence="4">
    <location>
        <begin position="243"/>
        <end position="355"/>
    </location>
</feature>
<dbReference type="InterPro" id="IPR039373">
    <property type="entry name" value="Peptidase_M28B"/>
</dbReference>
<gene>
    <name evidence="5" type="ORF">EDM52_07920</name>
</gene>
<dbReference type="GO" id="GO:0004180">
    <property type="term" value="F:carboxypeptidase activity"/>
    <property type="evidence" value="ECO:0007669"/>
    <property type="project" value="TreeGrafter"/>
</dbReference>
<dbReference type="Pfam" id="PF04389">
    <property type="entry name" value="Peptidase_M28"/>
    <property type="match status" value="1"/>
</dbReference>
<dbReference type="PANTHER" id="PTHR10404:SF46">
    <property type="entry name" value="VACUOLAR PROTEIN SORTING-ASSOCIATED PROTEIN 70"/>
    <property type="match status" value="1"/>
</dbReference>
<comment type="caution">
    <text evidence="5">The sequence shown here is derived from an EMBL/GenBank/DDBJ whole genome shotgun (WGS) entry which is preliminary data.</text>
</comment>
<dbReference type="Pfam" id="PF02225">
    <property type="entry name" value="PA"/>
    <property type="match status" value="1"/>
</dbReference>
<feature type="domain" description="PA" evidence="3">
    <location>
        <begin position="123"/>
        <end position="205"/>
    </location>
</feature>
<feature type="region of interest" description="Disordered" evidence="1">
    <location>
        <begin position="382"/>
        <end position="447"/>
    </location>
</feature>
<reference evidence="5 6" key="1">
    <citation type="submission" date="2018-10" db="EMBL/GenBank/DDBJ databases">
        <title>Phylogenomics of Brevibacillus.</title>
        <authorList>
            <person name="Dunlap C."/>
        </authorList>
    </citation>
    <scope>NUCLEOTIDE SEQUENCE [LARGE SCALE GENOMIC DNA]</scope>
    <source>
        <strain evidence="5 6">JCM 12215</strain>
    </source>
</reference>
<organism evidence="5 6">
    <name type="scientific">Brevibacillus invocatus</name>
    <dbReference type="NCBI Taxonomy" id="173959"/>
    <lineage>
        <taxon>Bacteria</taxon>
        <taxon>Bacillati</taxon>
        <taxon>Bacillota</taxon>
        <taxon>Bacilli</taxon>
        <taxon>Bacillales</taxon>
        <taxon>Paenibacillaceae</taxon>
        <taxon>Brevibacillus</taxon>
    </lineage>
</organism>
<dbReference type="AlphaFoldDB" id="A0A3M8CIX0"/>
<dbReference type="InterPro" id="IPR007484">
    <property type="entry name" value="Peptidase_M28"/>
</dbReference>
<evidence type="ECO:0000256" key="2">
    <source>
        <dbReference type="SAM" id="SignalP"/>
    </source>
</evidence>
<dbReference type="OrthoDB" id="9762302at2"/>
<dbReference type="SUPFAM" id="SSF52025">
    <property type="entry name" value="PA domain"/>
    <property type="match status" value="1"/>
</dbReference>
<dbReference type="Gene3D" id="3.50.30.30">
    <property type="match status" value="1"/>
</dbReference>
<keyword evidence="2" id="KW-0732">Signal</keyword>
<dbReference type="Gene3D" id="3.40.630.10">
    <property type="entry name" value="Zn peptidases"/>
    <property type="match status" value="1"/>
</dbReference>
<dbReference type="Proteomes" id="UP000282028">
    <property type="component" value="Unassembled WGS sequence"/>
</dbReference>
<evidence type="ECO:0000313" key="5">
    <source>
        <dbReference type="EMBL" id="RNB75498.1"/>
    </source>
</evidence>
<evidence type="ECO:0000259" key="4">
    <source>
        <dbReference type="Pfam" id="PF04389"/>
    </source>
</evidence>
<accession>A0A3M8CIX0</accession>
<sequence length="447" mass="47163">MQIIRHYALKTALASGLLLTPLLAFSPTVVNSQVSAQVDSDLLYEHVEYLAKIPRPPATETEFAAGVYIENTLRSYGYQTKLQPFTYYSYRKPTTLSLQVEGVPGVTGSLHGFTYAPNGIASGMVVACGEGTAADFQQTDVQGKIALVKRGSLPYSEKVRQAAAAGAAGLIIQNDRDQMWKGSLGAPLDMAVPVVGISKSQGELLRAKMNQGGAMATMKVDGALTLRHTSYSILANRPATSDNRGQVVILAARHDSLANSQGADQGASGVAVMLEAARILAEQPSDTDIQLVSFGASTAGNQGARSFVKSLGEREKSKIVAAIVLDALGKKDAGQLVATSNGGAERLPVKLIQEAGVQVISGSDTAVFGSTQILSGSHVPTAYLTRQPGKGQQPDTPESVSREHLAEATQALLDAVSPITDPQSPAYPKPVHDNLPEWKDSLDEEVQ</sequence>
<evidence type="ECO:0000256" key="1">
    <source>
        <dbReference type="SAM" id="MobiDB-lite"/>
    </source>
</evidence>
<name>A0A3M8CIX0_9BACL</name>
<dbReference type="InterPro" id="IPR003137">
    <property type="entry name" value="PA_domain"/>
</dbReference>
<dbReference type="SUPFAM" id="SSF53187">
    <property type="entry name" value="Zn-dependent exopeptidases"/>
    <property type="match status" value="1"/>
</dbReference>